<organism evidence="1 2">
    <name type="scientific">Lepidopterella palustris CBS 459.81</name>
    <dbReference type="NCBI Taxonomy" id="1314670"/>
    <lineage>
        <taxon>Eukaryota</taxon>
        <taxon>Fungi</taxon>
        <taxon>Dikarya</taxon>
        <taxon>Ascomycota</taxon>
        <taxon>Pezizomycotina</taxon>
        <taxon>Dothideomycetes</taxon>
        <taxon>Pleosporomycetidae</taxon>
        <taxon>Mytilinidiales</taxon>
        <taxon>Argynnaceae</taxon>
        <taxon>Lepidopterella</taxon>
    </lineage>
</organism>
<dbReference type="OrthoDB" id="9988102at2759"/>
<name>A0A8E2DZB5_9PEZI</name>
<dbReference type="Proteomes" id="UP000250266">
    <property type="component" value="Unassembled WGS sequence"/>
</dbReference>
<gene>
    <name evidence="1" type="ORF">K432DRAFT_409778</name>
</gene>
<evidence type="ECO:0000313" key="1">
    <source>
        <dbReference type="EMBL" id="OCK74536.1"/>
    </source>
</evidence>
<proteinExistence type="predicted"/>
<reference evidence="1 2" key="1">
    <citation type="journal article" date="2016" name="Nat. Commun.">
        <title>Ectomycorrhizal ecology is imprinted in the genome of the dominant symbiotic fungus Cenococcum geophilum.</title>
        <authorList>
            <consortium name="DOE Joint Genome Institute"/>
            <person name="Peter M."/>
            <person name="Kohler A."/>
            <person name="Ohm R.A."/>
            <person name="Kuo A."/>
            <person name="Krutzmann J."/>
            <person name="Morin E."/>
            <person name="Arend M."/>
            <person name="Barry K.W."/>
            <person name="Binder M."/>
            <person name="Choi C."/>
            <person name="Clum A."/>
            <person name="Copeland A."/>
            <person name="Grisel N."/>
            <person name="Haridas S."/>
            <person name="Kipfer T."/>
            <person name="LaButti K."/>
            <person name="Lindquist E."/>
            <person name="Lipzen A."/>
            <person name="Maire R."/>
            <person name="Meier B."/>
            <person name="Mihaltcheva S."/>
            <person name="Molinier V."/>
            <person name="Murat C."/>
            <person name="Poggeler S."/>
            <person name="Quandt C.A."/>
            <person name="Sperisen C."/>
            <person name="Tritt A."/>
            <person name="Tisserant E."/>
            <person name="Crous P.W."/>
            <person name="Henrissat B."/>
            <person name="Nehls U."/>
            <person name="Egli S."/>
            <person name="Spatafora J.W."/>
            <person name="Grigoriev I.V."/>
            <person name="Martin F.M."/>
        </authorList>
    </citation>
    <scope>NUCLEOTIDE SEQUENCE [LARGE SCALE GENOMIC DNA]</scope>
    <source>
        <strain evidence="1 2">CBS 459.81</strain>
    </source>
</reference>
<evidence type="ECO:0000313" key="2">
    <source>
        <dbReference type="Proteomes" id="UP000250266"/>
    </source>
</evidence>
<accession>A0A8E2DZB5</accession>
<dbReference type="AlphaFoldDB" id="A0A8E2DZB5"/>
<protein>
    <submittedName>
        <fullName evidence="1">Uncharacterized protein</fullName>
    </submittedName>
</protein>
<sequence length="108" mass="12494">MRISDVWFLEAWSISENHTRVSPALYCKMVVGSNGPMPAPVGLEKFTVQEILWAYNSPSIIDKTTNEWVDWVYNLRQPDHRHFLEFIEGWGDLRIVIAGMAPWSPLSF</sequence>
<keyword evidence="2" id="KW-1185">Reference proteome</keyword>
<dbReference type="EMBL" id="KV745459">
    <property type="protein sequence ID" value="OCK74536.1"/>
    <property type="molecule type" value="Genomic_DNA"/>
</dbReference>